<dbReference type="InterPro" id="IPR022666">
    <property type="entry name" value="Ribosomal_uL2_RNA-bd_dom"/>
</dbReference>
<dbReference type="GO" id="GO:0003735">
    <property type="term" value="F:structural constituent of ribosome"/>
    <property type="evidence" value="ECO:0007669"/>
    <property type="project" value="InterPro"/>
</dbReference>
<dbReference type="Proteomes" id="UP001431783">
    <property type="component" value="Unassembled WGS sequence"/>
</dbReference>
<protein>
    <recommendedName>
        <fullName evidence="1">Large ribosomal subunit protein uL2 RNA-binding domain-containing protein</fullName>
    </recommendedName>
</protein>
<keyword evidence="3" id="KW-1185">Reference proteome</keyword>
<dbReference type="PROSITE" id="PS51257">
    <property type="entry name" value="PROKAR_LIPOPROTEIN"/>
    <property type="match status" value="1"/>
</dbReference>
<evidence type="ECO:0000313" key="2">
    <source>
        <dbReference type="EMBL" id="KAK9881196.1"/>
    </source>
</evidence>
<evidence type="ECO:0000259" key="1">
    <source>
        <dbReference type="SMART" id="SM01383"/>
    </source>
</evidence>
<dbReference type="InterPro" id="IPR012340">
    <property type="entry name" value="NA-bd_OB-fold"/>
</dbReference>
<dbReference type="SUPFAM" id="SSF50249">
    <property type="entry name" value="Nucleic acid-binding proteins"/>
    <property type="match status" value="1"/>
</dbReference>
<comment type="caution">
    <text evidence="2">The sequence shown here is derived from an EMBL/GenBank/DDBJ whole genome shotgun (WGS) entry which is preliminary data.</text>
</comment>
<dbReference type="Pfam" id="PF00181">
    <property type="entry name" value="Ribosomal_L2_N"/>
    <property type="match status" value="1"/>
</dbReference>
<reference evidence="2 3" key="1">
    <citation type="submission" date="2023-03" db="EMBL/GenBank/DDBJ databases">
        <title>Genome insight into feeding habits of ladybird beetles.</title>
        <authorList>
            <person name="Li H.-S."/>
            <person name="Huang Y.-H."/>
            <person name="Pang H."/>
        </authorList>
    </citation>
    <scope>NUCLEOTIDE SEQUENCE [LARGE SCALE GENOMIC DNA]</scope>
    <source>
        <strain evidence="2">SYSU_2023b</strain>
        <tissue evidence="2">Whole body</tissue>
    </source>
</reference>
<dbReference type="AlphaFoldDB" id="A0AAW1UK38"/>
<organism evidence="2 3">
    <name type="scientific">Henosepilachna vigintioctopunctata</name>
    <dbReference type="NCBI Taxonomy" id="420089"/>
    <lineage>
        <taxon>Eukaryota</taxon>
        <taxon>Metazoa</taxon>
        <taxon>Ecdysozoa</taxon>
        <taxon>Arthropoda</taxon>
        <taxon>Hexapoda</taxon>
        <taxon>Insecta</taxon>
        <taxon>Pterygota</taxon>
        <taxon>Neoptera</taxon>
        <taxon>Endopterygota</taxon>
        <taxon>Coleoptera</taxon>
        <taxon>Polyphaga</taxon>
        <taxon>Cucujiformia</taxon>
        <taxon>Coccinelloidea</taxon>
        <taxon>Coccinellidae</taxon>
        <taxon>Epilachninae</taxon>
        <taxon>Epilachnini</taxon>
        <taxon>Henosepilachna</taxon>
    </lineage>
</organism>
<gene>
    <name evidence="2" type="ORF">WA026_014543</name>
</gene>
<dbReference type="SMART" id="SM01383">
    <property type="entry name" value="Ribosomal_L2"/>
    <property type="match status" value="1"/>
</dbReference>
<evidence type="ECO:0000313" key="3">
    <source>
        <dbReference type="Proteomes" id="UP001431783"/>
    </source>
</evidence>
<proteinExistence type="predicted"/>
<accession>A0AAW1UK38</accession>
<feature type="domain" description="Large ribosomal subunit protein uL2 RNA-binding" evidence="1">
    <location>
        <begin position="27"/>
        <end position="86"/>
    </location>
</feature>
<sequence>MVRYMLEGTLLVVGLYAKESEEELNTNIIGLIGCFGPKEGPPLEERVIKIIKDGCRTANVALVASGSNLRYILATENMKAGDIIKTSCHIPRIPVRANEGDAYPLGALPFEPR</sequence>
<dbReference type="EMBL" id="JARQZJ010000067">
    <property type="protein sequence ID" value="KAK9881196.1"/>
    <property type="molecule type" value="Genomic_DNA"/>
</dbReference>
<dbReference type="GO" id="GO:0006412">
    <property type="term" value="P:translation"/>
    <property type="evidence" value="ECO:0007669"/>
    <property type="project" value="InterPro"/>
</dbReference>
<dbReference type="GO" id="GO:0005840">
    <property type="term" value="C:ribosome"/>
    <property type="evidence" value="ECO:0007669"/>
    <property type="project" value="InterPro"/>
</dbReference>
<name>A0AAW1UK38_9CUCU</name>
<dbReference type="Gene3D" id="2.40.50.140">
    <property type="entry name" value="Nucleic acid-binding proteins"/>
    <property type="match status" value="1"/>
</dbReference>